<sequence length="38" mass="4263">MNMPVLVMDVIGRQSIGWFFAKLPSRPPVKLSDFGQIS</sequence>
<evidence type="ECO:0000313" key="2">
    <source>
        <dbReference type="Proteomes" id="UP000001940"/>
    </source>
</evidence>
<dbReference type="EMBL" id="BX284605">
    <property type="protein sequence ID" value="CCD31105.2"/>
    <property type="molecule type" value="Genomic_DNA"/>
</dbReference>
<name>G3MU73_CAEEL</name>
<evidence type="ECO:0000313" key="3">
    <source>
        <dbReference type="WormBase" id="M162.15"/>
    </source>
</evidence>
<dbReference type="Proteomes" id="UP000001940">
    <property type="component" value="Chromosome V"/>
</dbReference>
<dbReference type="InParanoid" id="G3MU73"/>
<proteinExistence type="predicted"/>
<evidence type="ECO:0000313" key="1">
    <source>
        <dbReference type="EMBL" id="CCD31105.2"/>
    </source>
</evidence>
<dbReference type="AlphaFoldDB" id="G3MU73"/>
<dbReference type="GeneID" id="13218639"/>
<dbReference type="AGR" id="WB:WBGene00206535"/>
<organism evidence="1 2">
    <name type="scientific">Caenorhabditis elegans</name>
    <dbReference type="NCBI Taxonomy" id="6239"/>
    <lineage>
        <taxon>Eukaryota</taxon>
        <taxon>Metazoa</taxon>
        <taxon>Ecdysozoa</taxon>
        <taxon>Nematoda</taxon>
        <taxon>Chromadorea</taxon>
        <taxon>Rhabditida</taxon>
        <taxon>Rhabditina</taxon>
        <taxon>Rhabditomorpha</taxon>
        <taxon>Rhabditoidea</taxon>
        <taxon>Rhabditidae</taxon>
        <taxon>Peloderinae</taxon>
        <taxon>Caenorhabditis</taxon>
    </lineage>
</organism>
<dbReference type="KEGG" id="cel:CELE_M162.15"/>
<reference evidence="1 2" key="1">
    <citation type="journal article" date="1998" name="Science">
        <title>Genome sequence of the nematode C. elegans: a platform for investigating biology.</title>
        <authorList>
            <consortium name="The C. elegans sequencing consortium"/>
            <person name="Sulson J.E."/>
            <person name="Waterston R."/>
        </authorList>
    </citation>
    <scope>NUCLEOTIDE SEQUENCE [LARGE SCALE GENOMIC DNA]</scope>
    <source>
        <strain evidence="1 2">Bristol N2</strain>
    </source>
</reference>
<dbReference type="Bgee" id="WBGene00206535">
    <property type="expression patterns" value="Expressed in larva"/>
</dbReference>
<protein>
    <submittedName>
        <fullName evidence="1">Mobile element protein</fullName>
    </submittedName>
</protein>
<accession>G3MU73</accession>
<dbReference type="CTD" id="13218639"/>
<dbReference type="PaxDb" id="6239-M162.15"/>
<gene>
    <name evidence="1" type="ORF">CELE_M162.15</name>
    <name evidence="1 3" type="ORF">M162.15</name>
</gene>
<keyword evidence="2" id="KW-1185">Reference proteome</keyword>
<dbReference type="WormBase" id="M162.15">
    <property type="protein sequence ID" value="CE53004"/>
    <property type="gene ID" value="WBGene00206535"/>
</dbReference>
<dbReference type="HOGENOM" id="CLU_3144253_0_0_1"/>